<evidence type="ECO:0000313" key="3">
    <source>
        <dbReference type="EMBL" id="CEG40174.1"/>
    </source>
</evidence>
<evidence type="ECO:0000256" key="2">
    <source>
        <dbReference type="SAM" id="MobiDB-lite"/>
    </source>
</evidence>
<name>A0A0P1AH22_PLAHL</name>
<proteinExistence type="predicted"/>
<feature type="coiled-coil region" evidence="1">
    <location>
        <begin position="305"/>
        <end position="357"/>
    </location>
</feature>
<feature type="coiled-coil region" evidence="1">
    <location>
        <begin position="159"/>
        <end position="241"/>
    </location>
</feature>
<evidence type="ECO:0000256" key="1">
    <source>
        <dbReference type="SAM" id="Coils"/>
    </source>
</evidence>
<dbReference type="EMBL" id="CCYD01000468">
    <property type="protein sequence ID" value="CEG40174.1"/>
    <property type="molecule type" value="Genomic_DNA"/>
</dbReference>
<dbReference type="OMA" id="QQIIAMQ"/>
<dbReference type="OrthoDB" id="76665at2759"/>
<sequence length="615" mass="70622">MMSRRESSSSCTSNSDGNSEDLDDRKVFGFLDDNHWNSANRSENLCLELSPNITALGRQFDVKKTKSQFIDFVANESLEKKPQKRSLSNLSHGSLPLEQVTNNSSARLGTELVSLTHDNADICRTDDTNRSEAQITNEVNGFNGSHTKTHDETALAEALTSLKAQVKQLTCEKTHLEVKAITAGSTIVNLEQKLTASEQSNILLNRQLINTKESFQAKLIAREEEMAVEKLQHAKEKETQLQHQQARFATQAEIWKREIAALTKVTLDLKSENHRLQTHLKDEVRQRNFIDANLRTLTAEHASTCEELRKEKERHKIEMQELRSSMEIDSQKHALSRQLLREQLHNLLLEKEDHLSQSTHRFRIVCSKNRKGALTFSQSIQKIRGLHNLFRLSLLETREVLKLEAQKTEDVLKRIQEQASDFVIFRSDRDLTLVPQKKQSSRQELQIKDYWQTISRLKETLAKSERVFDKKHEALKAKYREQNDYLKVTLAVRQGLTTDLHTKRKQVTDLEGEVARLRLANSKTNVKLKHSQEQILALQRTYARDIEKLVKGSSISRKIDHVPSPPEYSQEATSESRGLVQDDVEKYDWQEFVELVAAYEAERQLHAGCDATVTM</sequence>
<keyword evidence="1" id="KW-0175">Coiled coil</keyword>
<reference evidence="4" key="1">
    <citation type="submission" date="2014-09" db="EMBL/GenBank/DDBJ databases">
        <authorList>
            <person name="Sharma Rahul"/>
            <person name="Thines Marco"/>
        </authorList>
    </citation>
    <scope>NUCLEOTIDE SEQUENCE [LARGE SCALE GENOMIC DNA]</scope>
</reference>
<feature type="region of interest" description="Disordered" evidence="2">
    <location>
        <begin position="1"/>
        <end position="24"/>
    </location>
</feature>
<dbReference type="RefSeq" id="XP_024576543.1">
    <property type="nucleotide sequence ID" value="XM_024725802.1"/>
</dbReference>
<feature type="compositionally biased region" description="Low complexity" evidence="2">
    <location>
        <begin position="8"/>
        <end position="17"/>
    </location>
</feature>
<dbReference type="AlphaFoldDB" id="A0A0P1AH22"/>
<dbReference type="Proteomes" id="UP000054928">
    <property type="component" value="Unassembled WGS sequence"/>
</dbReference>
<accession>A0A0P1AH22</accession>
<feature type="region of interest" description="Disordered" evidence="2">
    <location>
        <begin position="557"/>
        <end position="577"/>
    </location>
</feature>
<keyword evidence="4" id="KW-1185">Reference proteome</keyword>
<evidence type="ECO:0000313" key="4">
    <source>
        <dbReference type="Proteomes" id="UP000054928"/>
    </source>
</evidence>
<protein>
    <submittedName>
        <fullName evidence="3">Uncharacterized protein</fullName>
    </submittedName>
</protein>
<organism evidence="3 4">
    <name type="scientific">Plasmopara halstedii</name>
    <name type="common">Downy mildew of sunflower</name>
    <dbReference type="NCBI Taxonomy" id="4781"/>
    <lineage>
        <taxon>Eukaryota</taxon>
        <taxon>Sar</taxon>
        <taxon>Stramenopiles</taxon>
        <taxon>Oomycota</taxon>
        <taxon>Peronosporomycetes</taxon>
        <taxon>Peronosporales</taxon>
        <taxon>Peronosporaceae</taxon>
        <taxon>Plasmopara</taxon>
    </lineage>
</organism>
<dbReference type="GeneID" id="36405441"/>